<dbReference type="SUPFAM" id="SSF53335">
    <property type="entry name" value="S-adenosyl-L-methionine-dependent methyltransferases"/>
    <property type="match status" value="1"/>
</dbReference>
<organism evidence="2 3">
    <name type="scientific">Pelotalea chapellei</name>
    <dbReference type="NCBI Taxonomy" id="44671"/>
    <lineage>
        <taxon>Bacteria</taxon>
        <taxon>Pseudomonadati</taxon>
        <taxon>Thermodesulfobacteriota</taxon>
        <taxon>Desulfuromonadia</taxon>
        <taxon>Geobacterales</taxon>
        <taxon>Geobacteraceae</taxon>
        <taxon>Pelotalea</taxon>
    </lineage>
</organism>
<dbReference type="GO" id="GO:0008168">
    <property type="term" value="F:methyltransferase activity"/>
    <property type="evidence" value="ECO:0007669"/>
    <property type="project" value="UniProtKB-KW"/>
</dbReference>
<protein>
    <submittedName>
        <fullName evidence="2">Methyltransferase domain-containing protein</fullName>
    </submittedName>
</protein>
<reference evidence="2 3" key="1">
    <citation type="submission" date="2021-05" db="EMBL/GenBank/DDBJ databases">
        <title>The draft genome of Geobacter chapellei DSM 13688.</title>
        <authorList>
            <person name="Xu Z."/>
            <person name="Masuda Y."/>
            <person name="Itoh H."/>
            <person name="Senoo K."/>
        </authorList>
    </citation>
    <scope>NUCLEOTIDE SEQUENCE [LARGE SCALE GENOMIC DNA]</scope>
    <source>
        <strain evidence="2 3">DSM 13688</strain>
    </source>
</reference>
<keyword evidence="2" id="KW-0808">Transferase</keyword>
<sequence>MIDNLTGKLKKFIQESLLFPSYSVRKNLSFRYLRGSGLEIGALHHPLEVRPGVTVRYVDYATREENAEKFPMIDPARIVVTDYVEDGCELAGIPTAAEDFVIANHVLEHASNPVQALLNWVRVLKKEGVLFLTLPNGEKNFDQGRMITPVQHMVDDYDLVKSGDLETFRKRNREHYREFVEISIPNLHQVQRSLKTYETESARNSYIEKLLRESSDDAHFHVFSKKSLEEFLNYMITAHVPAMSLQEITSSRSDSEYVAVLKKNID</sequence>
<dbReference type="CDD" id="cd02440">
    <property type="entry name" value="AdoMet_MTases"/>
    <property type="match status" value="1"/>
</dbReference>
<dbReference type="InterPro" id="IPR013216">
    <property type="entry name" value="Methyltransf_11"/>
</dbReference>
<dbReference type="Pfam" id="PF08241">
    <property type="entry name" value="Methyltransf_11"/>
    <property type="match status" value="1"/>
</dbReference>
<dbReference type="InterPro" id="IPR029063">
    <property type="entry name" value="SAM-dependent_MTases_sf"/>
</dbReference>
<evidence type="ECO:0000313" key="3">
    <source>
        <dbReference type="Proteomes" id="UP000784128"/>
    </source>
</evidence>
<dbReference type="EMBL" id="JAHDYS010000018">
    <property type="protein sequence ID" value="MBT1073200.1"/>
    <property type="molecule type" value="Genomic_DNA"/>
</dbReference>
<evidence type="ECO:0000259" key="1">
    <source>
        <dbReference type="Pfam" id="PF08241"/>
    </source>
</evidence>
<proteinExistence type="predicted"/>
<dbReference type="Gene3D" id="3.40.50.150">
    <property type="entry name" value="Vaccinia Virus protein VP39"/>
    <property type="match status" value="1"/>
</dbReference>
<keyword evidence="3" id="KW-1185">Reference proteome</keyword>
<evidence type="ECO:0000313" key="2">
    <source>
        <dbReference type="EMBL" id="MBT1073200.1"/>
    </source>
</evidence>
<gene>
    <name evidence="2" type="ORF">KJB30_15505</name>
</gene>
<accession>A0ABS5UBY0</accession>
<dbReference type="GO" id="GO:0032259">
    <property type="term" value="P:methylation"/>
    <property type="evidence" value="ECO:0007669"/>
    <property type="project" value="UniProtKB-KW"/>
</dbReference>
<feature type="domain" description="Methyltransferase type 11" evidence="1">
    <location>
        <begin position="76"/>
        <end position="132"/>
    </location>
</feature>
<dbReference type="Proteomes" id="UP000784128">
    <property type="component" value="Unassembled WGS sequence"/>
</dbReference>
<dbReference type="RefSeq" id="WP_214301004.1">
    <property type="nucleotide sequence ID" value="NZ_JAHDYS010000018.1"/>
</dbReference>
<name>A0ABS5UBY0_9BACT</name>
<keyword evidence="2" id="KW-0489">Methyltransferase</keyword>
<comment type="caution">
    <text evidence="2">The sequence shown here is derived from an EMBL/GenBank/DDBJ whole genome shotgun (WGS) entry which is preliminary data.</text>
</comment>